<protein>
    <submittedName>
        <fullName evidence="1">Transposase</fullName>
    </submittedName>
</protein>
<dbReference type="Proteomes" id="UP000585970">
    <property type="component" value="Unassembled WGS sequence"/>
</dbReference>
<keyword evidence="2" id="KW-1185">Reference proteome</keyword>
<name>A0A840DRS6_9HYPH</name>
<proteinExistence type="predicted"/>
<comment type="caution">
    <text evidence="1">The sequence shown here is derived from an EMBL/GenBank/DDBJ whole genome shotgun (WGS) entry which is preliminary data.</text>
</comment>
<sequence length="73" mass="8299">MRVVNFVIIAAKAEKLPLSLRKWRCSPYDMHHDRDNNTAINLKNLMVDSTVSVYGEENSGQRLVTLVKPASKK</sequence>
<evidence type="ECO:0000313" key="1">
    <source>
        <dbReference type="EMBL" id="MBB4075811.1"/>
    </source>
</evidence>
<evidence type="ECO:0000313" key="2">
    <source>
        <dbReference type="Proteomes" id="UP000585970"/>
    </source>
</evidence>
<gene>
    <name evidence="1" type="ORF">GGR08_000092</name>
</gene>
<organism evidence="1 2">
    <name type="scientific">Bartonella fuyuanensis</name>
    <dbReference type="NCBI Taxonomy" id="1460968"/>
    <lineage>
        <taxon>Bacteria</taxon>
        <taxon>Pseudomonadati</taxon>
        <taxon>Pseudomonadota</taxon>
        <taxon>Alphaproteobacteria</taxon>
        <taxon>Hyphomicrobiales</taxon>
        <taxon>Bartonellaceae</taxon>
        <taxon>Bartonella</taxon>
    </lineage>
</organism>
<dbReference type="AlphaFoldDB" id="A0A840DRS6"/>
<dbReference type="EMBL" id="JACIFE010000001">
    <property type="protein sequence ID" value="MBB4075811.1"/>
    <property type="molecule type" value="Genomic_DNA"/>
</dbReference>
<dbReference type="RefSeq" id="WP_246350061.1">
    <property type="nucleotide sequence ID" value="NZ_JACIFE010000001.1"/>
</dbReference>
<reference evidence="1 2" key="1">
    <citation type="submission" date="2020-08" db="EMBL/GenBank/DDBJ databases">
        <title>Genomic Encyclopedia of Type Strains, Phase IV (KMG-IV): sequencing the most valuable type-strain genomes for metagenomic binning, comparative biology and taxonomic classification.</title>
        <authorList>
            <person name="Goeker M."/>
        </authorList>
    </citation>
    <scope>NUCLEOTIDE SEQUENCE [LARGE SCALE GENOMIC DNA]</scope>
    <source>
        <strain evidence="1 2">DSM 100694</strain>
    </source>
</reference>
<accession>A0A840DRS6</accession>